<dbReference type="SUPFAM" id="SSF53597">
    <property type="entry name" value="Dihydrofolate reductase-like"/>
    <property type="match status" value="1"/>
</dbReference>
<dbReference type="GO" id="GO:0005829">
    <property type="term" value="C:cytosol"/>
    <property type="evidence" value="ECO:0007669"/>
    <property type="project" value="TreeGrafter"/>
</dbReference>
<feature type="domain" description="DHFR" evidence="9">
    <location>
        <begin position="1"/>
        <end position="161"/>
    </location>
</feature>
<gene>
    <name evidence="10" type="ORF">EOJ36_04835</name>
</gene>
<dbReference type="UniPathway" id="UPA00077">
    <property type="reaction ID" value="UER00158"/>
</dbReference>
<dbReference type="InterPro" id="IPR012259">
    <property type="entry name" value="DHFR"/>
</dbReference>
<evidence type="ECO:0000256" key="3">
    <source>
        <dbReference type="ARBA" id="ARBA00012856"/>
    </source>
</evidence>
<evidence type="ECO:0000256" key="5">
    <source>
        <dbReference type="ARBA" id="ARBA00022857"/>
    </source>
</evidence>
<dbReference type="InterPro" id="IPR001796">
    <property type="entry name" value="DHFR_dom"/>
</dbReference>
<dbReference type="GO" id="GO:0006730">
    <property type="term" value="P:one-carbon metabolic process"/>
    <property type="evidence" value="ECO:0007669"/>
    <property type="project" value="UniProtKB-KW"/>
</dbReference>
<keyword evidence="4 8" id="KW-0554">One-carbon metabolism</keyword>
<dbReference type="EC" id="1.5.1.3" evidence="3 8"/>
<dbReference type="RefSeq" id="WP_127802908.1">
    <property type="nucleotide sequence ID" value="NZ_SACY01000002.1"/>
</dbReference>
<keyword evidence="11" id="KW-1185">Reference proteome</keyword>
<dbReference type="Gene3D" id="3.40.430.10">
    <property type="entry name" value="Dihydrofolate Reductase, subunit A"/>
    <property type="match status" value="1"/>
</dbReference>
<dbReference type="GO" id="GO:0004146">
    <property type="term" value="F:dihydrofolate reductase activity"/>
    <property type="evidence" value="ECO:0007669"/>
    <property type="project" value="UniProtKB-EC"/>
</dbReference>
<comment type="function">
    <text evidence="7 8">Key enzyme in folate metabolism. Catalyzes an essential reaction for de novo glycine and purine synthesis, and for DNA precursor synthesis.</text>
</comment>
<organism evidence="10 11">
    <name type="scientific">Sandaracinomonas limnophila</name>
    <dbReference type="NCBI Taxonomy" id="1862386"/>
    <lineage>
        <taxon>Bacteria</taxon>
        <taxon>Pseudomonadati</taxon>
        <taxon>Bacteroidota</taxon>
        <taxon>Cytophagia</taxon>
        <taxon>Cytophagales</taxon>
        <taxon>Flectobacillaceae</taxon>
        <taxon>Sandaracinomonas</taxon>
    </lineage>
</organism>
<dbReference type="GO" id="GO:0046655">
    <property type="term" value="P:folic acid metabolic process"/>
    <property type="evidence" value="ECO:0007669"/>
    <property type="project" value="TreeGrafter"/>
</dbReference>
<dbReference type="PIRSF" id="PIRSF000194">
    <property type="entry name" value="DHFR"/>
    <property type="match status" value="1"/>
</dbReference>
<sequence>MLKILVATDEKGVIGKNNTLIWHLPADLKRFKELTTGQVVVMGRKTYESIGRPLPNRINIVITRQNDFQAEGVIIVHSLEEAILKAKSLHRGDTFIIGGAEIYNLALPLVDEIELTLLHDIFDGDAFFPKIDTNIWKLVSSERGLTDEKNPYQYSFQSFKRIEEYKN</sequence>
<keyword evidence="6 8" id="KW-0560">Oxidoreductase</keyword>
<dbReference type="GO" id="GO:0070401">
    <property type="term" value="F:NADP+ binding"/>
    <property type="evidence" value="ECO:0007669"/>
    <property type="project" value="UniProtKB-ARBA"/>
</dbReference>
<comment type="pathway">
    <text evidence="1 8">Cofactor biosynthesis; tetrahydrofolate biosynthesis; 5,6,7,8-tetrahydrofolate from 7,8-dihydrofolate: step 1/1.</text>
</comment>
<reference evidence="10 11" key="1">
    <citation type="submission" date="2019-01" db="EMBL/GenBank/DDBJ databases">
        <authorList>
            <person name="Chen W.-M."/>
        </authorList>
    </citation>
    <scope>NUCLEOTIDE SEQUENCE [LARGE SCALE GENOMIC DNA]</scope>
    <source>
        <strain evidence="10 11">FSY-15</strain>
    </source>
</reference>
<keyword evidence="5 8" id="KW-0521">NADP</keyword>
<dbReference type="InterPro" id="IPR024072">
    <property type="entry name" value="DHFR-like_dom_sf"/>
</dbReference>
<dbReference type="PANTHER" id="PTHR48069">
    <property type="entry name" value="DIHYDROFOLATE REDUCTASE"/>
    <property type="match status" value="1"/>
</dbReference>
<dbReference type="Pfam" id="PF00186">
    <property type="entry name" value="DHFR_1"/>
    <property type="match status" value="1"/>
</dbReference>
<dbReference type="PROSITE" id="PS51330">
    <property type="entry name" value="DHFR_2"/>
    <property type="match status" value="1"/>
</dbReference>
<dbReference type="AlphaFoldDB" id="A0A437PU15"/>
<dbReference type="CDD" id="cd00209">
    <property type="entry name" value="DHFR"/>
    <property type="match status" value="1"/>
</dbReference>
<dbReference type="PRINTS" id="PR00070">
    <property type="entry name" value="DHFR"/>
</dbReference>
<evidence type="ECO:0000256" key="7">
    <source>
        <dbReference type="ARBA" id="ARBA00025067"/>
    </source>
</evidence>
<comment type="catalytic activity">
    <reaction evidence="8">
        <text>(6S)-5,6,7,8-tetrahydrofolate + NADP(+) = 7,8-dihydrofolate + NADPH + H(+)</text>
        <dbReference type="Rhea" id="RHEA:15009"/>
        <dbReference type="ChEBI" id="CHEBI:15378"/>
        <dbReference type="ChEBI" id="CHEBI:57451"/>
        <dbReference type="ChEBI" id="CHEBI:57453"/>
        <dbReference type="ChEBI" id="CHEBI:57783"/>
        <dbReference type="ChEBI" id="CHEBI:58349"/>
        <dbReference type="EC" id="1.5.1.3"/>
    </reaction>
</comment>
<dbReference type="GO" id="GO:0046452">
    <property type="term" value="P:dihydrofolate metabolic process"/>
    <property type="evidence" value="ECO:0007669"/>
    <property type="project" value="TreeGrafter"/>
</dbReference>
<evidence type="ECO:0000256" key="8">
    <source>
        <dbReference type="PIRNR" id="PIRNR000194"/>
    </source>
</evidence>
<evidence type="ECO:0000256" key="6">
    <source>
        <dbReference type="ARBA" id="ARBA00023002"/>
    </source>
</evidence>
<comment type="similarity">
    <text evidence="2 8">Belongs to the dihydrofolate reductase family.</text>
</comment>
<protein>
    <recommendedName>
        <fullName evidence="3 8">Dihydrofolate reductase</fullName>
        <ecNumber evidence="3 8">1.5.1.3</ecNumber>
    </recommendedName>
</protein>
<dbReference type="Proteomes" id="UP000282832">
    <property type="component" value="Unassembled WGS sequence"/>
</dbReference>
<name>A0A437PU15_9BACT</name>
<comment type="caution">
    <text evidence="10">The sequence shown here is derived from an EMBL/GenBank/DDBJ whole genome shotgun (WGS) entry which is preliminary data.</text>
</comment>
<dbReference type="PANTHER" id="PTHR48069:SF3">
    <property type="entry name" value="DIHYDROFOLATE REDUCTASE"/>
    <property type="match status" value="1"/>
</dbReference>
<accession>A0A437PU15</accession>
<evidence type="ECO:0000313" key="10">
    <source>
        <dbReference type="EMBL" id="RVU25745.1"/>
    </source>
</evidence>
<evidence type="ECO:0000256" key="1">
    <source>
        <dbReference type="ARBA" id="ARBA00004903"/>
    </source>
</evidence>
<evidence type="ECO:0000256" key="2">
    <source>
        <dbReference type="ARBA" id="ARBA00009539"/>
    </source>
</evidence>
<proteinExistence type="inferred from homology"/>
<dbReference type="GO" id="GO:0046654">
    <property type="term" value="P:tetrahydrofolate biosynthetic process"/>
    <property type="evidence" value="ECO:0007669"/>
    <property type="project" value="UniProtKB-UniPathway"/>
</dbReference>
<evidence type="ECO:0000256" key="4">
    <source>
        <dbReference type="ARBA" id="ARBA00022563"/>
    </source>
</evidence>
<dbReference type="FunFam" id="3.40.430.10:FF:000001">
    <property type="entry name" value="Dihydrofolate reductase"/>
    <property type="match status" value="1"/>
</dbReference>
<evidence type="ECO:0000313" key="11">
    <source>
        <dbReference type="Proteomes" id="UP000282832"/>
    </source>
</evidence>
<evidence type="ECO:0000259" key="9">
    <source>
        <dbReference type="PROSITE" id="PS51330"/>
    </source>
</evidence>
<dbReference type="OrthoDB" id="9804315at2"/>
<dbReference type="EMBL" id="SACY01000002">
    <property type="protein sequence ID" value="RVU25745.1"/>
    <property type="molecule type" value="Genomic_DNA"/>
</dbReference>